<dbReference type="RefSeq" id="WP_053659106.1">
    <property type="nucleotide sequence ID" value="NZ_CP130472.1"/>
</dbReference>
<comment type="similarity">
    <text evidence="1 5">Belongs to the class-III pyridoxal-phosphate-dependent aminotransferase family.</text>
</comment>
<evidence type="ECO:0000256" key="5">
    <source>
        <dbReference type="RuleBase" id="RU003560"/>
    </source>
</evidence>
<dbReference type="InterPro" id="IPR015421">
    <property type="entry name" value="PyrdxlP-dep_Trfase_major"/>
</dbReference>
<dbReference type="Gene3D" id="3.90.1150.10">
    <property type="entry name" value="Aspartate Aminotransferase, domain 1"/>
    <property type="match status" value="1"/>
</dbReference>
<dbReference type="EMBL" id="CP130472">
    <property type="protein sequence ID" value="WLS46392.1"/>
    <property type="molecule type" value="Genomic_DNA"/>
</dbReference>
<evidence type="ECO:0000256" key="4">
    <source>
        <dbReference type="ARBA" id="ARBA00022898"/>
    </source>
</evidence>
<dbReference type="SUPFAM" id="SSF53383">
    <property type="entry name" value="PLP-dependent transferases"/>
    <property type="match status" value="1"/>
</dbReference>
<dbReference type="KEGG" id="mprn:Q3V37_03715"/>
<dbReference type="Gene3D" id="3.40.640.10">
    <property type="entry name" value="Type I PLP-dependent aspartate aminotransferase-like (Major domain)"/>
    <property type="match status" value="1"/>
</dbReference>
<dbReference type="GO" id="GO:0004015">
    <property type="term" value="F:adenosylmethionine-8-amino-7-oxononanoate transaminase activity"/>
    <property type="evidence" value="ECO:0007669"/>
    <property type="project" value="TreeGrafter"/>
</dbReference>
<keyword evidence="7" id="KW-1185">Reference proteome</keyword>
<evidence type="ECO:0000313" key="7">
    <source>
        <dbReference type="Proteomes" id="UP001235874"/>
    </source>
</evidence>
<dbReference type="NCBIfam" id="NF004767">
    <property type="entry name" value="PRK06105.1"/>
    <property type="match status" value="1"/>
</dbReference>
<dbReference type="FunFam" id="3.40.640.10:FF:000014">
    <property type="entry name" value="Adenosylmethionine-8-amino-7-oxononanoate aminotransferase, probable"/>
    <property type="match status" value="1"/>
</dbReference>
<dbReference type="GO" id="GO:0009448">
    <property type="term" value="P:gamma-aminobutyric acid metabolic process"/>
    <property type="evidence" value="ECO:0007669"/>
    <property type="project" value="TreeGrafter"/>
</dbReference>
<proteinExistence type="inferred from homology"/>
<keyword evidence="3" id="KW-0808">Transferase</keyword>
<evidence type="ECO:0000313" key="6">
    <source>
        <dbReference type="EMBL" id="WLS46392.1"/>
    </source>
</evidence>
<accession>A0AAJ6HUG9</accession>
<evidence type="ECO:0000256" key="1">
    <source>
        <dbReference type="ARBA" id="ARBA00008954"/>
    </source>
</evidence>
<dbReference type="InterPro" id="IPR015424">
    <property type="entry name" value="PyrdxlP-dep_Trfase"/>
</dbReference>
<gene>
    <name evidence="6" type="ORF">Q3V37_03715</name>
</gene>
<dbReference type="AlphaFoldDB" id="A0AAJ6HUG9"/>
<dbReference type="Pfam" id="PF00202">
    <property type="entry name" value="Aminotran_3"/>
    <property type="match status" value="1"/>
</dbReference>
<keyword evidence="2 6" id="KW-0032">Aminotransferase</keyword>
<dbReference type="PANTHER" id="PTHR42684">
    <property type="entry name" value="ADENOSYLMETHIONINE-8-AMINO-7-OXONONANOATE AMINOTRANSFERASE"/>
    <property type="match status" value="1"/>
</dbReference>
<dbReference type="GO" id="GO:0009102">
    <property type="term" value="P:biotin biosynthetic process"/>
    <property type="evidence" value="ECO:0007669"/>
    <property type="project" value="TreeGrafter"/>
</dbReference>
<dbReference type="InterPro" id="IPR015422">
    <property type="entry name" value="PyrdxlP-dep_Trfase_small"/>
</dbReference>
<sequence>MSESFGATMLEPHTPVHLPSAPHVITRGEGVTVWDTDGRAYLDGVAGLWCVTLGYSEPRLVEAATRQLSRLPFYGSFNHRTNDVALALAEDIADIAPIPMGRTFFANSGSEANDSAIKFAWYYHQALGRRQRRKILSHRCGYHGTTTAAASATGLSHIHAGFGTPIPGFLRVHCPDPLSPVARDLGPERHVDWLVQELEELIAEEGPETIAAFIGEPILGAGGLIIPPAGYYQRVQEVLARHDILFIADEVITGFGRTGSMFATTEFDLRPDLITVAKGLSSAYLPISAVLVGERVCAALAEGSQEFQSFGHGFTYSGHPVAAAVARETIAILRERDIPSRVRAAGAVLANALDKFRGADGIRDVRAYGLLGAVEVDPAFFGLGTGQVGPALLEAAAAEGVLLRAMGDTMVFAPPLISSDDELERMVDRLATAYERFRRARHVEPAGAAE</sequence>
<dbReference type="InterPro" id="IPR049704">
    <property type="entry name" value="Aminotrans_3_PPA_site"/>
</dbReference>
<dbReference type="InterPro" id="IPR005814">
    <property type="entry name" value="Aminotrans_3"/>
</dbReference>
<evidence type="ECO:0000256" key="3">
    <source>
        <dbReference type="ARBA" id="ARBA00022679"/>
    </source>
</evidence>
<dbReference type="GO" id="GO:0030170">
    <property type="term" value="F:pyridoxal phosphate binding"/>
    <property type="evidence" value="ECO:0007669"/>
    <property type="project" value="InterPro"/>
</dbReference>
<dbReference type="PROSITE" id="PS00600">
    <property type="entry name" value="AA_TRANSFER_CLASS_3"/>
    <property type="match status" value="1"/>
</dbReference>
<dbReference type="Proteomes" id="UP001235874">
    <property type="component" value="Chromosome"/>
</dbReference>
<dbReference type="PIRSF" id="PIRSF000521">
    <property type="entry name" value="Transaminase_4ab_Lys_Orn"/>
    <property type="match status" value="1"/>
</dbReference>
<dbReference type="PANTHER" id="PTHR42684:SF3">
    <property type="entry name" value="ADENOSYLMETHIONINE-8-AMINO-7-OXONONANOATE AMINOTRANSFERASE"/>
    <property type="match status" value="1"/>
</dbReference>
<protein>
    <submittedName>
        <fullName evidence="6">Aminotransferase</fullName>
    </submittedName>
</protein>
<dbReference type="CDD" id="cd00610">
    <property type="entry name" value="OAT_like"/>
    <property type="match status" value="1"/>
</dbReference>
<reference evidence="6 7" key="1">
    <citation type="submission" date="2023-07" db="EMBL/GenBank/DDBJ databases">
        <title>Micromonospora profundi TRM 95458 converts glycerol to a new osmotic compound.</title>
        <authorList>
            <person name="Lu D."/>
        </authorList>
    </citation>
    <scope>NUCLEOTIDE SEQUENCE [LARGE SCALE GENOMIC DNA]</scope>
    <source>
        <strain evidence="6 7">TRM95458</strain>
    </source>
</reference>
<evidence type="ECO:0000256" key="2">
    <source>
        <dbReference type="ARBA" id="ARBA00022576"/>
    </source>
</evidence>
<keyword evidence="4 5" id="KW-0663">Pyridoxal phosphate</keyword>
<organism evidence="6 7">
    <name type="scientific">Micromonospora profundi</name>
    <dbReference type="NCBI Taxonomy" id="1420889"/>
    <lineage>
        <taxon>Bacteria</taxon>
        <taxon>Bacillati</taxon>
        <taxon>Actinomycetota</taxon>
        <taxon>Actinomycetes</taxon>
        <taxon>Micromonosporales</taxon>
        <taxon>Micromonosporaceae</taxon>
        <taxon>Micromonospora</taxon>
    </lineage>
</organism>
<name>A0AAJ6HUG9_9ACTN</name>